<evidence type="ECO:0000313" key="2">
    <source>
        <dbReference type="EMBL" id="GBN31492.1"/>
    </source>
</evidence>
<protein>
    <submittedName>
        <fullName evidence="2">Uncharacterized protein</fullName>
    </submittedName>
</protein>
<evidence type="ECO:0000313" key="3">
    <source>
        <dbReference type="Proteomes" id="UP000499080"/>
    </source>
</evidence>
<proteinExistence type="predicted"/>
<accession>A0A4Y2MY68</accession>
<sequence>MVKKGASQRGNASEKTGEGSQSSSVDKYANELRIMIDKMNPGDYTDEAFPTILEWLNNLEMFSTEMVDGGLTYGKIMRNNFVKLHYRELLPILQELCFEIKKRDSEIFDLKLSLSESEQSLLKAKVWVLERENISLRTKLDLNNDLTETMKELLPKLDEIKSSNSQTLRDHLPSIIKEAACPEIKSSLEIVNREIVAEVKKNRVEARSFAQVALQNQDKRQGPSPLLTPKDPEGILLIKPKGDTLKDFETNKKIFLDILQNNSPGVLLRGVVKIFGGGLSLLLPPLTILLRLGKQ</sequence>
<evidence type="ECO:0000256" key="1">
    <source>
        <dbReference type="SAM" id="MobiDB-lite"/>
    </source>
</evidence>
<feature type="compositionally biased region" description="Polar residues" evidence="1">
    <location>
        <begin position="8"/>
        <end position="25"/>
    </location>
</feature>
<dbReference type="EMBL" id="BGPR01125169">
    <property type="protein sequence ID" value="GBN31492.1"/>
    <property type="molecule type" value="Genomic_DNA"/>
</dbReference>
<dbReference type="Proteomes" id="UP000499080">
    <property type="component" value="Unassembled WGS sequence"/>
</dbReference>
<reference evidence="2 3" key="1">
    <citation type="journal article" date="2019" name="Sci. Rep.">
        <title>Orb-weaving spider Araneus ventricosus genome elucidates the spidroin gene catalogue.</title>
        <authorList>
            <person name="Kono N."/>
            <person name="Nakamura H."/>
            <person name="Ohtoshi R."/>
            <person name="Moran D.A.P."/>
            <person name="Shinohara A."/>
            <person name="Yoshida Y."/>
            <person name="Fujiwara M."/>
            <person name="Mori M."/>
            <person name="Tomita M."/>
            <person name="Arakawa K."/>
        </authorList>
    </citation>
    <scope>NUCLEOTIDE SEQUENCE [LARGE SCALE GENOMIC DNA]</scope>
</reference>
<organism evidence="2 3">
    <name type="scientific">Araneus ventricosus</name>
    <name type="common">Orbweaver spider</name>
    <name type="synonym">Epeira ventricosa</name>
    <dbReference type="NCBI Taxonomy" id="182803"/>
    <lineage>
        <taxon>Eukaryota</taxon>
        <taxon>Metazoa</taxon>
        <taxon>Ecdysozoa</taxon>
        <taxon>Arthropoda</taxon>
        <taxon>Chelicerata</taxon>
        <taxon>Arachnida</taxon>
        <taxon>Araneae</taxon>
        <taxon>Araneomorphae</taxon>
        <taxon>Entelegynae</taxon>
        <taxon>Araneoidea</taxon>
        <taxon>Araneidae</taxon>
        <taxon>Araneus</taxon>
    </lineage>
</organism>
<keyword evidence="3" id="KW-1185">Reference proteome</keyword>
<dbReference type="AlphaFoldDB" id="A0A4Y2MY68"/>
<feature type="region of interest" description="Disordered" evidence="1">
    <location>
        <begin position="1"/>
        <end position="25"/>
    </location>
</feature>
<gene>
    <name evidence="2" type="ORF">AVEN_194972_1</name>
</gene>
<name>A0A4Y2MY68_ARAVE</name>
<comment type="caution">
    <text evidence="2">The sequence shown here is derived from an EMBL/GenBank/DDBJ whole genome shotgun (WGS) entry which is preliminary data.</text>
</comment>